<dbReference type="PANTHER" id="PTHR33075:SF10">
    <property type="entry name" value="DUF4283 DOMAIN-CONTAINING PROTEIN"/>
    <property type="match status" value="1"/>
</dbReference>
<dbReference type="AlphaFoldDB" id="A0A8I6XK68"/>
<dbReference type="Proteomes" id="UP000011116">
    <property type="component" value="Chromosome 4H"/>
</dbReference>
<feature type="region of interest" description="Disordered" evidence="1">
    <location>
        <begin position="444"/>
        <end position="466"/>
    </location>
</feature>
<evidence type="ECO:0000256" key="1">
    <source>
        <dbReference type="SAM" id="MobiDB-lite"/>
    </source>
</evidence>
<accession>A0A8I6XK68</accession>
<protein>
    <submittedName>
        <fullName evidence="2">Uncharacterized protein</fullName>
    </submittedName>
</protein>
<evidence type="ECO:0000313" key="3">
    <source>
        <dbReference type="Proteomes" id="UP000011116"/>
    </source>
</evidence>
<dbReference type="EnsemblPlants" id="HORVU.MOREX.r3.4HG0381230.1">
    <property type="protein sequence ID" value="HORVU.MOREX.r3.4HG0381230.1"/>
    <property type="gene ID" value="HORVU.MOREX.r3.4HG0381230"/>
</dbReference>
<reference evidence="3" key="1">
    <citation type="journal article" date="2012" name="Nature">
        <title>A physical, genetic and functional sequence assembly of the barley genome.</title>
        <authorList>
            <consortium name="The International Barley Genome Sequencing Consortium"/>
            <person name="Mayer K.F."/>
            <person name="Waugh R."/>
            <person name="Brown J.W."/>
            <person name="Schulman A."/>
            <person name="Langridge P."/>
            <person name="Platzer M."/>
            <person name="Fincher G.B."/>
            <person name="Muehlbauer G.J."/>
            <person name="Sato K."/>
            <person name="Close T.J."/>
            <person name="Wise R.P."/>
            <person name="Stein N."/>
        </authorList>
    </citation>
    <scope>NUCLEOTIDE SEQUENCE [LARGE SCALE GENOMIC DNA]</scope>
    <source>
        <strain evidence="3">cv. Morex</strain>
    </source>
</reference>
<dbReference type="PANTHER" id="PTHR33075">
    <property type="entry name" value="OS02G0499800 PROTEIN"/>
    <property type="match status" value="1"/>
</dbReference>
<dbReference type="Gramene" id="HORVU.MOREX.r3.4HG0381230.1">
    <property type="protein sequence ID" value="HORVU.MOREX.r3.4HG0381230.1"/>
    <property type="gene ID" value="HORVU.MOREX.r3.4HG0381230"/>
</dbReference>
<feature type="compositionally biased region" description="Low complexity" evidence="1">
    <location>
        <begin position="179"/>
        <end position="227"/>
    </location>
</feature>
<reference evidence="2" key="2">
    <citation type="submission" date="2020-10" db="EMBL/GenBank/DDBJ databases">
        <authorList>
            <person name="Scholz U."/>
            <person name="Mascher M."/>
            <person name="Fiebig A."/>
        </authorList>
    </citation>
    <scope>NUCLEOTIDE SEQUENCE [LARGE SCALE GENOMIC DNA]</scope>
    <source>
        <strain evidence="2">cv. Morex</strain>
    </source>
</reference>
<proteinExistence type="predicted"/>
<sequence length="466" mass="49626">MVPQQVAHNSVVRFLRHDQGLGFRGQEGFCQGCLMLLGVPLDFRNTEDLRAAVNTFGEFHHWVSDDPYLVRSIVFAAFPDDRLVHRSINFSEYATWGGAKVSWSTPVYIVGAAAAEILPNDEDPMPFNGNPHPLPGHLVHDNLQFALPPYPALGWNAVPLAPGDPGPAAGAADDGGWGQPPAAADDGGWGQPPAAADDGGWGQPPAAADGGGWEPEAAPEAPAVDPVQDQESMVIDQPRPSSSDSVHELVDLDPLPQGDMEVEPAAQEPPLANPDAPDADMPMAAPDNDAEPEEDVPVMEEMPILEPIMIPKRSWAVAFDTDAPETSLSEPASTSLPPQEVIPLSPSSSSEDLSFRSPAPSKKGTRKKATPVVDSSVRRCTRGSIKRDGFKPILQELPAHVPKKRKPKAKPMSSTSQETEDVQVPPATPIPVIQEVGQSLGIAPEELTVDRLMEDPADSAPSSSDV</sequence>
<feature type="compositionally biased region" description="Polar residues" evidence="1">
    <location>
        <begin position="324"/>
        <end position="337"/>
    </location>
</feature>
<reference evidence="2" key="3">
    <citation type="submission" date="2022-01" db="UniProtKB">
        <authorList>
            <consortium name="EnsemblPlants"/>
        </authorList>
    </citation>
    <scope>IDENTIFICATION</scope>
    <source>
        <strain evidence="2">subsp. vulgare</strain>
    </source>
</reference>
<keyword evidence="3" id="KW-1185">Reference proteome</keyword>
<evidence type="ECO:0000313" key="2">
    <source>
        <dbReference type="EnsemblPlants" id="HORVU.MOREX.r3.4HG0381230.1"/>
    </source>
</evidence>
<feature type="compositionally biased region" description="Low complexity" evidence="1">
    <location>
        <begin position="268"/>
        <end position="287"/>
    </location>
</feature>
<organism evidence="2 3">
    <name type="scientific">Hordeum vulgare subsp. vulgare</name>
    <name type="common">Domesticated barley</name>
    <dbReference type="NCBI Taxonomy" id="112509"/>
    <lineage>
        <taxon>Eukaryota</taxon>
        <taxon>Viridiplantae</taxon>
        <taxon>Streptophyta</taxon>
        <taxon>Embryophyta</taxon>
        <taxon>Tracheophyta</taxon>
        <taxon>Spermatophyta</taxon>
        <taxon>Magnoliopsida</taxon>
        <taxon>Liliopsida</taxon>
        <taxon>Poales</taxon>
        <taxon>Poaceae</taxon>
        <taxon>BOP clade</taxon>
        <taxon>Pooideae</taxon>
        <taxon>Triticodae</taxon>
        <taxon>Triticeae</taxon>
        <taxon>Hordeinae</taxon>
        <taxon>Hordeum</taxon>
    </lineage>
</organism>
<feature type="region of interest" description="Disordered" evidence="1">
    <location>
        <begin position="321"/>
        <end position="426"/>
    </location>
</feature>
<name>A0A8I6XK68_HORVV</name>
<feature type="compositionally biased region" description="Low complexity" evidence="1">
    <location>
        <begin position="345"/>
        <end position="357"/>
    </location>
</feature>
<feature type="region of interest" description="Disordered" evidence="1">
    <location>
        <begin position="164"/>
        <end position="295"/>
    </location>
</feature>